<proteinExistence type="predicted"/>
<dbReference type="RefSeq" id="WP_081155367.1">
    <property type="nucleotide sequence ID" value="NZ_LVYD01000102.1"/>
</dbReference>
<evidence type="ECO:0000313" key="2">
    <source>
        <dbReference type="EMBL" id="OQP58220.1"/>
    </source>
</evidence>
<protein>
    <submittedName>
        <fullName evidence="2">Alpha/beta hydrolase</fullName>
    </submittedName>
</protein>
<dbReference type="InterPro" id="IPR029058">
    <property type="entry name" value="AB_hydrolase_fold"/>
</dbReference>
<dbReference type="Proteomes" id="UP000192796">
    <property type="component" value="Unassembled WGS sequence"/>
</dbReference>
<sequence>MQHIILLHGALGSKDQMKPLAVELENKFQVHSFNFSGHGGRPFADTAFSIPLFAEQIAQYMHETGIAQAYIFGYSMGGYAAMYLAKHHPEKVNKLITLATKFHWDEKTAAQEVKMLNGKTIQEKVPAFAAQLQQRHAPNDWLSLLHKTSELLIDLGKQNALQLEDYTTITTPSLLLLGDRDKMVTLDETIAVYKQLPKAQLGVIPGTPHALEQANVALLAQLIKGFINEKA</sequence>
<dbReference type="OrthoDB" id="9791779at2"/>
<dbReference type="PANTHER" id="PTHR43194">
    <property type="entry name" value="HYDROLASE ALPHA/BETA FOLD FAMILY"/>
    <property type="match status" value="1"/>
</dbReference>
<comment type="caution">
    <text evidence="2">The sequence shown here is derived from an EMBL/GenBank/DDBJ whole genome shotgun (WGS) entry which is preliminary data.</text>
</comment>
<accession>A0A1V9FIQ5</accession>
<feature type="domain" description="AB hydrolase-1" evidence="1">
    <location>
        <begin position="3"/>
        <end position="209"/>
    </location>
</feature>
<dbReference type="InterPro" id="IPR050228">
    <property type="entry name" value="Carboxylesterase_BioH"/>
</dbReference>
<keyword evidence="2" id="KW-0378">Hydrolase</keyword>
<dbReference type="STRING" id="1703345.A3860_07805"/>
<organism evidence="2 3">
    <name type="scientific">Niastella vici</name>
    <dbReference type="NCBI Taxonomy" id="1703345"/>
    <lineage>
        <taxon>Bacteria</taxon>
        <taxon>Pseudomonadati</taxon>
        <taxon>Bacteroidota</taxon>
        <taxon>Chitinophagia</taxon>
        <taxon>Chitinophagales</taxon>
        <taxon>Chitinophagaceae</taxon>
        <taxon>Niastella</taxon>
    </lineage>
</organism>
<dbReference type="Pfam" id="PF00561">
    <property type="entry name" value="Abhydrolase_1"/>
    <property type="match status" value="1"/>
</dbReference>
<gene>
    <name evidence="2" type="ORF">A3860_07805</name>
</gene>
<dbReference type="SUPFAM" id="SSF53474">
    <property type="entry name" value="alpha/beta-Hydrolases"/>
    <property type="match status" value="1"/>
</dbReference>
<name>A0A1V9FIQ5_9BACT</name>
<dbReference type="InterPro" id="IPR000073">
    <property type="entry name" value="AB_hydrolase_1"/>
</dbReference>
<keyword evidence="3" id="KW-1185">Reference proteome</keyword>
<evidence type="ECO:0000259" key="1">
    <source>
        <dbReference type="Pfam" id="PF00561"/>
    </source>
</evidence>
<dbReference type="EMBL" id="LVYD01000102">
    <property type="protein sequence ID" value="OQP58220.1"/>
    <property type="molecule type" value="Genomic_DNA"/>
</dbReference>
<dbReference type="Gene3D" id="3.40.50.1820">
    <property type="entry name" value="alpha/beta hydrolase"/>
    <property type="match status" value="1"/>
</dbReference>
<dbReference type="PANTHER" id="PTHR43194:SF2">
    <property type="entry name" value="PEROXISOMAL MEMBRANE PROTEIN LPX1"/>
    <property type="match status" value="1"/>
</dbReference>
<dbReference type="GO" id="GO:0016787">
    <property type="term" value="F:hydrolase activity"/>
    <property type="evidence" value="ECO:0007669"/>
    <property type="project" value="UniProtKB-KW"/>
</dbReference>
<reference evidence="2 3" key="1">
    <citation type="submission" date="2016-03" db="EMBL/GenBank/DDBJ databases">
        <title>Niastella vici sp. nov., isolated from farmland soil.</title>
        <authorList>
            <person name="Chen L."/>
            <person name="Wang D."/>
            <person name="Yang S."/>
            <person name="Wang G."/>
        </authorList>
    </citation>
    <scope>NUCLEOTIDE SEQUENCE [LARGE SCALE GENOMIC DNA]</scope>
    <source>
        <strain evidence="2 3">DJ57</strain>
    </source>
</reference>
<dbReference type="AlphaFoldDB" id="A0A1V9FIQ5"/>
<evidence type="ECO:0000313" key="3">
    <source>
        <dbReference type="Proteomes" id="UP000192796"/>
    </source>
</evidence>